<keyword evidence="2" id="KW-0813">Transport</keyword>
<protein>
    <recommendedName>
        <fullName evidence="1">Trk system potassium uptake protein TrkA</fullName>
    </recommendedName>
</protein>
<dbReference type="GO" id="GO:0015079">
    <property type="term" value="F:potassium ion transmembrane transporter activity"/>
    <property type="evidence" value="ECO:0007669"/>
    <property type="project" value="InterPro"/>
</dbReference>
<feature type="domain" description="RCK N-terminal" evidence="5">
    <location>
        <begin position="1"/>
        <end position="117"/>
    </location>
</feature>
<dbReference type="EMBL" id="MNYI01000191">
    <property type="protein sequence ID" value="OIP38005.1"/>
    <property type="molecule type" value="Genomic_DNA"/>
</dbReference>
<dbReference type="PRINTS" id="PR00335">
    <property type="entry name" value="KUPTAKETRKA"/>
</dbReference>
<dbReference type="InterPro" id="IPR003148">
    <property type="entry name" value="RCK_N"/>
</dbReference>
<dbReference type="Pfam" id="PF02254">
    <property type="entry name" value="TrkA_N"/>
    <property type="match status" value="1"/>
</dbReference>
<evidence type="ECO:0000256" key="2">
    <source>
        <dbReference type="ARBA" id="ARBA00022538"/>
    </source>
</evidence>
<evidence type="ECO:0000259" key="5">
    <source>
        <dbReference type="PROSITE" id="PS51201"/>
    </source>
</evidence>
<dbReference type="PANTHER" id="PTHR43833:SF8">
    <property type="entry name" value="TRK SYSTEM POTASSIUM UPTAKE PROTEIN TRKA"/>
    <property type="match status" value="1"/>
</dbReference>
<dbReference type="STRING" id="1817895.AUJ95_07410"/>
<dbReference type="Gene3D" id="3.30.70.1450">
    <property type="entry name" value="Regulator of K+ conductance, C-terminal domain"/>
    <property type="match status" value="1"/>
</dbReference>
<dbReference type="InterPro" id="IPR036291">
    <property type="entry name" value="NAD(P)-bd_dom_sf"/>
</dbReference>
<proteinExistence type="predicted"/>
<keyword evidence="3" id="KW-0630">Potassium</keyword>
<evidence type="ECO:0000256" key="1">
    <source>
        <dbReference type="ARBA" id="ARBA00017378"/>
    </source>
</evidence>
<dbReference type="InterPro" id="IPR006037">
    <property type="entry name" value="RCK_C"/>
</dbReference>
<gene>
    <name evidence="7" type="ORF">AUJ95_07410</name>
</gene>
<evidence type="ECO:0000256" key="4">
    <source>
        <dbReference type="ARBA" id="ARBA00023027"/>
    </source>
</evidence>
<keyword evidence="2" id="KW-0406">Ion transport</keyword>
<dbReference type="InterPro" id="IPR036721">
    <property type="entry name" value="RCK_C_sf"/>
</dbReference>
<reference evidence="7 8" key="1">
    <citation type="journal article" date="2016" name="Environ. Microbiol.">
        <title>Genomic resolution of a cold subsurface aquifer community provides metabolic insights for novel microbes adapted to high CO concentrations.</title>
        <authorList>
            <person name="Probst A.J."/>
            <person name="Castelle C.J."/>
            <person name="Singh A."/>
            <person name="Brown C.T."/>
            <person name="Anantharaman K."/>
            <person name="Sharon I."/>
            <person name="Hug L.A."/>
            <person name="Burstein D."/>
            <person name="Emerson J.B."/>
            <person name="Thomas B.C."/>
            <person name="Banfield J.F."/>
        </authorList>
    </citation>
    <scope>NUCLEOTIDE SEQUENCE [LARGE SCALE GENOMIC DNA]</scope>
    <source>
        <strain evidence="7">CG2_30_40_21</strain>
    </source>
</reference>
<dbReference type="AlphaFoldDB" id="A0A1J5DPE6"/>
<dbReference type="GO" id="GO:0005886">
    <property type="term" value="C:plasma membrane"/>
    <property type="evidence" value="ECO:0007669"/>
    <property type="project" value="InterPro"/>
</dbReference>
<dbReference type="PROSITE" id="PS51202">
    <property type="entry name" value="RCK_C"/>
    <property type="match status" value="1"/>
</dbReference>
<evidence type="ECO:0000313" key="7">
    <source>
        <dbReference type="EMBL" id="OIP38005.1"/>
    </source>
</evidence>
<sequence>MYAIIVGCGRVGAQIANLLSIEGHNVVVIDRNSPSFNRLGANFNGITIVGSGYDLEVLEDAGIKKADALAAVTNEDNVNIIAAQVAKTIFKVPRVIARIYDPKREELYEEFGLDVIGGTTLFARLIMDKLIEKSITHFLSEDYGMDIIELKINDDLSDLTMEKIEEKERVKIFAIIRPDEAIYPQKNMYARTGDILIAVGETKR</sequence>
<dbReference type="PANTHER" id="PTHR43833">
    <property type="entry name" value="POTASSIUM CHANNEL PROTEIN 2-RELATED-RELATED"/>
    <property type="match status" value="1"/>
</dbReference>
<dbReference type="Gene3D" id="3.40.50.720">
    <property type="entry name" value="NAD(P)-binding Rossmann-like Domain"/>
    <property type="match status" value="1"/>
</dbReference>
<dbReference type="PROSITE" id="PS51201">
    <property type="entry name" value="RCK_N"/>
    <property type="match status" value="1"/>
</dbReference>
<accession>A0A1J5DPE6</accession>
<dbReference type="SUPFAM" id="SSF51735">
    <property type="entry name" value="NAD(P)-binding Rossmann-fold domains"/>
    <property type="match status" value="1"/>
</dbReference>
<evidence type="ECO:0000259" key="6">
    <source>
        <dbReference type="PROSITE" id="PS51202"/>
    </source>
</evidence>
<keyword evidence="2" id="KW-0633">Potassium transport</keyword>
<evidence type="ECO:0000256" key="3">
    <source>
        <dbReference type="ARBA" id="ARBA00022958"/>
    </source>
</evidence>
<dbReference type="SUPFAM" id="SSF116726">
    <property type="entry name" value="TrkA C-terminal domain-like"/>
    <property type="match status" value="1"/>
</dbReference>
<organism evidence="7 8">
    <name type="scientific">Candidatus Desantisbacteria bacterium CG2_30_40_21</name>
    <dbReference type="NCBI Taxonomy" id="1817895"/>
    <lineage>
        <taxon>Bacteria</taxon>
        <taxon>Candidatus Desantisiibacteriota</taxon>
    </lineage>
</organism>
<keyword evidence="4" id="KW-0520">NAD</keyword>
<feature type="domain" description="RCK C-terminal" evidence="6">
    <location>
        <begin position="133"/>
        <end position="204"/>
    </location>
</feature>
<name>A0A1J5DPE6_9BACT</name>
<dbReference type="InterPro" id="IPR050721">
    <property type="entry name" value="Trk_Ktr_HKT_K-transport"/>
</dbReference>
<comment type="caution">
    <text evidence="7">The sequence shown here is derived from an EMBL/GenBank/DDBJ whole genome shotgun (WGS) entry which is preliminary data.</text>
</comment>
<evidence type="ECO:0000313" key="8">
    <source>
        <dbReference type="Proteomes" id="UP000183085"/>
    </source>
</evidence>
<dbReference type="Proteomes" id="UP000183085">
    <property type="component" value="Unassembled WGS sequence"/>
</dbReference>
<dbReference type="InterPro" id="IPR006036">
    <property type="entry name" value="K_uptake_TrkA"/>
</dbReference>